<dbReference type="InterPro" id="IPR000873">
    <property type="entry name" value="AMP-dep_synth/lig_dom"/>
</dbReference>
<gene>
    <name evidence="2" type="primary">menE</name>
    <name evidence="2" type="ORF">PNK_0818</name>
</gene>
<protein>
    <submittedName>
        <fullName evidence="2">Putative o-succinylbenzoate-CoA ligase</fullName>
        <ecNumber evidence="2">6.2.1.26</ecNumber>
    </submittedName>
</protein>
<dbReference type="STRING" id="389348.PNK_0818"/>
<evidence type="ECO:0000259" key="1">
    <source>
        <dbReference type="Pfam" id="PF00501"/>
    </source>
</evidence>
<dbReference type="RefSeq" id="WP_059060455.1">
    <property type="nucleotide sequence ID" value="NZ_LN879502.1"/>
</dbReference>
<keyword evidence="3" id="KW-1185">Reference proteome</keyword>
<dbReference type="GO" id="GO:0031956">
    <property type="term" value="F:medium-chain fatty acid-CoA ligase activity"/>
    <property type="evidence" value="ECO:0007669"/>
    <property type="project" value="TreeGrafter"/>
</dbReference>
<dbReference type="InterPro" id="IPR042099">
    <property type="entry name" value="ANL_N_sf"/>
</dbReference>
<reference evidence="3" key="1">
    <citation type="submission" date="2015-09" db="EMBL/GenBank/DDBJ databases">
        <authorList>
            <person name="Bertelli C."/>
        </authorList>
    </citation>
    <scope>NUCLEOTIDE SEQUENCE [LARGE SCALE GENOMIC DNA]</scope>
    <source>
        <strain evidence="3">KNic</strain>
    </source>
</reference>
<dbReference type="EMBL" id="LN879502">
    <property type="protein sequence ID" value="CUI16443.1"/>
    <property type="molecule type" value="Genomic_DNA"/>
</dbReference>
<accession>A0A0U5K2W1</accession>
<dbReference type="InParanoid" id="A0A0U5K2W1"/>
<dbReference type="EC" id="6.2.1.26" evidence="2"/>
<dbReference type="GO" id="GO:0006631">
    <property type="term" value="P:fatty acid metabolic process"/>
    <property type="evidence" value="ECO:0007669"/>
    <property type="project" value="TreeGrafter"/>
</dbReference>
<dbReference type="Proteomes" id="UP000069902">
    <property type="component" value="Chromosome cPNK"/>
</dbReference>
<dbReference type="Gene3D" id="3.30.300.30">
    <property type="match status" value="1"/>
</dbReference>
<name>A0A0U5K2W1_9BACT</name>
<keyword evidence="2" id="KW-0436">Ligase</keyword>
<proteinExistence type="predicted"/>
<dbReference type="PATRIC" id="fig|389348.3.peg.897"/>
<dbReference type="InterPro" id="IPR045851">
    <property type="entry name" value="AMP-bd_C_sf"/>
</dbReference>
<dbReference type="Pfam" id="PF00501">
    <property type="entry name" value="AMP-binding"/>
    <property type="match status" value="1"/>
</dbReference>
<feature type="domain" description="AMP-dependent synthetase/ligase" evidence="1">
    <location>
        <begin position="44"/>
        <end position="200"/>
    </location>
</feature>
<sequence length="383" mass="41590">MTIDWTSLESHVLCNPTYSVNRQKEYQKLLEVASSYRGHVWLSTSGSTSQKWVGLSKEALLASASGVNQHLLATANDRWVTALPDFHVGGLSIWARAYLSRAPVFDFKSVNGGKWHASLFSAFLEGVKGSLTSLVPAQLHDLIQLGMAAPPSLRAVIIGGGKLMPELYAKAVELGWPVLPSYGLTECASQVATAALGSWKAGLECPTLELLPHMRGEEQGGRLAFKGPSLLSAYAHFEPGGIRLSDPKVNGWLVSEDRGEIQGTELSVFGRSDACIKIGGESVDLACLEAHLQSLALKADFRGEVTLVALPDSRLGNVLHLAAAKADIFALQEIIDRFQKSVLPFEKIRAVCHLPYFPRSALSKILKNELQAMVRERQNVILP</sequence>
<evidence type="ECO:0000313" key="2">
    <source>
        <dbReference type="EMBL" id="CUI16443.1"/>
    </source>
</evidence>
<dbReference type="PANTHER" id="PTHR43201:SF32">
    <property type="entry name" value="2-SUCCINYLBENZOATE--COA LIGASE, CHLOROPLASTIC_PEROXISOMAL"/>
    <property type="match status" value="1"/>
</dbReference>
<dbReference type="GO" id="GO:0008756">
    <property type="term" value="F:o-succinylbenzoate-CoA ligase activity"/>
    <property type="evidence" value="ECO:0007669"/>
    <property type="project" value="UniProtKB-EC"/>
</dbReference>
<dbReference type="SUPFAM" id="SSF56801">
    <property type="entry name" value="Acetyl-CoA synthetase-like"/>
    <property type="match status" value="1"/>
</dbReference>
<dbReference type="AlphaFoldDB" id="A0A0U5K2W1"/>
<evidence type="ECO:0000313" key="3">
    <source>
        <dbReference type="Proteomes" id="UP000069902"/>
    </source>
</evidence>
<dbReference type="PANTHER" id="PTHR43201">
    <property type="entry name" value="ACYL-COA SYNTHETASE"/>
    <property type="match status" value="1"/>
</dbReference>
<dbReference type="Gene3D" id="3.40.50.12780">
    <property type="entry name" value="N-terminal domain of ligase-like"/>
    <property type="match status" value="1"/>
</dbReference>
<organism evidence="2 3">
    <name type="scientific">Candidatus Protochlamydia naegleriophila</name>
    <dbReference type="NCBI Taxonomy" id="389348"/>
    <lineage>
        <taxon>Bacteria</taxon>
        <taxon>Pseudomonadati</taxon>
        <taxon>Chlamydiota</taxon>
        <taxon>Chlamydiia</taxon>
        <taxon>Parachlamydiales</taxon>
        <taxon>Parachlamydiaceae</taxon>
        <taxon>Candidatus Protochlamydia</taxon>
    </lineage>
</organism>
<dbReference type="KEGG" id="pnl:PNK_0818"/>